<gene>
    <name evidence="2" type="ORF">PMEA_00000364</name>
</gene>
<organism evidence="2 3">
    <name type="scientific">Pocillopora meandrina</name>
    <dbReference type="NCBI Taxonomy" id="46732"/>
    <lineage>
        <taxon>Eukaryota</taxon>
        <taxon>Metazoa</taxon>
        <taxon>Cnidaria</taxon>
        <taxon>Anthozoa</taxon>
        <taxon>Hexacorallia</taxon>
        <taxon>Scleractinia</taxon>
        <taxon>Astrocoeniina</taxon>
        <taxon>Pocilloporidae</taxon>
        <taxon>Pocillopora</taxon>
    </lineage>
</organism>
<name>A0AAU9VKN8_9CNID</name>
<reference evidence="2 3" key="1">
    <citation type="submission" date="2022-05" db="EMBL/GenBank/DDBJ databases">
        <authorList>
            <consortium name="Genoscope - CEA"/>
            <person name="William W."/>
        </authorList>
    </citation>
    <scope>NUCLEOTIDE SEQUENCE [LARGE SCALE GENOMIC DNA]</scope>
</reference>
<dbReference type="AlphaFoldDB" id="A0AAU9VKN8"/>
<feature type="compositionally biased region" description="Polar residues" evidence="1">
    <location>
        <begin position="58"/>
        <end position="77"/>
    </location>
</feature>
<accession>A0AAU9VKN8</accession>
<comment type="caution">
    <text evidence="2">The sequence shown here is derived from an EMBL/GenBank/DDBJ whole genome shotgun (WGS) entry which is preliminary data.</text>
</comment>
<evidence type="ECO:0000256" key="1">
    <source>
        <dbReference type="SAM" id="MobiDB-lite"/>
    </source>
</evidence>
<protein>
    <submittedName>
        <fullName evidence="2">Uncharacterized protein</fullName>
    </submittedName>
</protein>
<evidence type="ECO:0000313" key="2">
    <source>
        <dbReference type="EMBL" id="CAH3031620.1"/>
    </source>
</evidence>
<dbReference type="EMBL" id="CALNXJ010000001">
    <property type="protein sequence ID" value="CAH3031620.1"/>
    <property type="molecule type" value="Genomic_DNA"/>
</dbReference>
<feature type="region of interest" description="Disordered" evidence="1">
    <location>
        <begin position="58"/>
        <end position="123"/>
    </location>
</feature>
<feature type="compositionally biased region" description="Polar residues" evidence="1">
    <location>
        <begin position="95"/>
        <end position="104"/>
    </location>
</feature>
<proteinExistence type="predicted"/>
<keyword evidence="3" id="KW-1185">Reference proteome</keyword>
<dbReference type="Proteomes" id="UP001159428">
    <property type="component" value="Unassembled WGS sequence"/>
</dbReference>
<evidence type="ECO:0000313" key="3">
    <source>
        <dbReference type="Proteomes" id="UP001159428"/>
    </source>
</evidence>
<sequence>MLNKNQRSRDFIRYAAFVILAIRYQGTENSVEPLRKRLLGPILLPPTGRIGTQAPIVATSQGPSVSNHETEPATPTQEARPETAFEPVTPARYLLQSNEFSTPASRHRPTKQVAEGQNKRRSL</sequence>